<dbReference type="GeneID" id="70290905"/>
<comment type="caution">
    <text evidence="2">The sequence shown here is derived from an EMBL/GenBank/DDBJ whole genome shotgun (WGS) entry which is preliminary data.</text>
</comment>
<sequence length="230" mass="25372">MSTSTGEEGFCIYCGHAMDGHTKANLSKCKRCKKRVLVCQVTVHDSGAGWRICHVPCRCGEKHFPSTAKAARHLEPTEFASSHPDYQSPEEAGDPEASYEQTTAFPDSSAIAMPEAESSRSTANQQTAHSSHRRTYSAESVDQLQWDSARLAEETVVAGMTSLAIDDATAEADIVKVKARYTKEGKVQFTTVSGQTIRTPGDYWIATDKGYEFEYEGILYFAKEIKRAKK</sequence>
<accession>A0A9P7ZD44</accession>
<protein>
    <submittedName>
        <fullName evidence="2">Uncharacterized protein</fullName>
    </submittedName>
</protein>
<feature type="compositionally biased region" description="Polar residues" evidence="1">
    <location>
        <begin position="119"/>
        <end position="129"/>
    </location>
</feature>
<evidence type="ECO:0000313" key="3">
    <source>
        <dbReference type="Proteomes" id="UP000887229"/>
    </source>
</evidence>
<feature type="region of interest" description="Disordered" evidence="1">
    <location>
        <begin position="78"/>
        <end position="139"/>
    </location>
</feature>
<keyword evidence="3" id="KW-1185">Reference proteome</keyword>
<dbReference type="AlphaFoldDB" id="A0A9P7ZD44"/>
<evidence type="ECO:0000256" key="1">
    <source>
        <dbReference type="SAM" id="MobiDB-lite"/>
    </source>
</evidence>
<organism evidence="2 3">
    <name type="scientific">Emericellopsis atlantica</name>
    <dbReference type="NCBI Taxonomy" id="2614577"/>
    <lineage>
        <taxon>Eukaryota</taxon>
        <taxon>Fungi</taxon>
        <taxon>Dikarya</taxon>
        <taxon>Ascomycota</taxon>
        <taxon>Pezizomycotina</taxon>
        <taxon>Sordariomycetes</taxon>
        <taxon>Hypocreomycetidae</taxon>
        <taxon>Hypocreales</taxon>
        <taxon>Bionectriaceae</taxon>
        <taxon>Emericellopsis</taxon>
    </lineage>
</organism>
<name>A0A9P7ZD44_9HYPO</name>
<dbReference type="RefSeq" id="XP_046113546.1">
    <property type="nucleotide sequence ID" value="XM_046260002.1"/>
</dbReference>
<reference evidence="2" key="1">
    <citation type="journal article" date="2021" name="IMA Fungus">
        <title>Genomic characterization of three marine fungi, including Emericellopsis atlantica sp. nov. with signatures of a generalist lifestyle and marine biomass degradation.</title>
        <authorList>
            <person name="Hagestad O.C."/>
            <person name="Hou L."/>
            <person name="Andersen J.H."/>
            <person name="Hansen E.H."/>
            <person name="Altermark B."/>
            <person name="Li C."/>
            <person name="Kuhnert E."/>
            <person name="Cox R.J."/>
            <person name="Crous P.W."/>
            <person name="Spatafora J.W."/>
            <person name="Lail K."/>
            <person name="Amirebrahimi M."/>
            <person name="Lipzen A."/>
            <person name="Pangilinan J."/>
            <person name="Andreopoulos W."/>
            <person name="Hayes R.D."/>
            <person name="Ng V."/>
            <person name="Grigoriev I.V."/>
            <person name="Jackson S.A."/>
            <person name="Sutton T.D.S."/>
            <person name="Dobson A.D.W."/>
            <person name="Rama T."/>
        </authorList>
    </citation>
    <scope>NUCLEOTIDE SEQUENCE</scope>
    <source>
        <strain evidence="2">TS7</strain>
    </source>
</reference>
<proteinExistence type="predicted"/>
<gene>
    <name evidence="2" type="ORF">F5Z01DRAFT_472098</name>
</gene>
<dbReference type="EMBL" id="MU251297">
    <property type="protein sequence ID" value="KAG9249622.1"/>
    <property type="molecule type" value="Genomic_DNA"/>
</dbReference>
<dbReference type="OrthoDB" id="4986735at2759"/>
<evidence type="ECO:0000313" key="2">
    <source>
        <dbReference type="EMBL" id="KAG9249622.1"/>
    </source>
</evidence>
<dbReference type="Proteomes" id="UP000887229">
    <property type="component" value="Unassembled WGS sequence"/>
</dbReference>